<feature type="transmembrane region" description="Helical" evidence="1">
    <location>
        <begin position="188"/>
        <end position="215"/>
    </location>
</feature>
<gene>
    <name evidence="2" type="ORF">GSOID_T00014566001</name>
</gene>
<dbReference type="Proteomes" id="UP000001307">
    <property type="component" value="Unassembled WGS sequence"/>
</dbReference>
<sequence length="259" mass="29703">RDYYRAGHHDLTGVTVKFSSDEFPVLSVHLEYKAPRFTKFQRSLDTIFGPIPISNHKGTLLNRKNEFFYLEPDLPESIAIFENTVIDSSQCELVEWSKTRFCREEHIFRAGSSFKTQSEKLTELIETVDVSTLEHTHHTRLLYEDELKKLANEKLERLNLTNLAEAVKRERKWSDIDPLIDNHVASTALVIVIALSIVFIVVGIFVTYSKIITCIRIKILKRRPRGAGITNSQSILELSTVTNAGNIPAYPRLTKTREM</sequence>
<dbReference type="InParanoid" id="E4XLH8"/>
<reference evidence="2" key="1">
    <citation type="journal article" date="2010" name="Science">
        <title>Plasticity of animal genome architecture unmasked by rapid evolution of a pelagic tunicate.</title>
        <authorList>
            <person name="Denoeud F."/>
            <person name="Henriet S."/>
            <person name="Mungpakdee S."/>
            <person name="Aury J.M."/>
            <person name="Da Silva C."/>
            <person name="Brinkmann H."/>
            <person name="Mikhaleva J."/>
            <person name="Olsen L.C."/>
            <person name="Jubin C."/>
            <person name="Canestro C."/>
            <person name="Bouquet J.M."/>
            <person name="Danks G."/>
            <person name="Poulain J."/>
            <person name="Campsteijn C."/>
            <person name="Adamski M."/>
            <person name="Cross I."/>
            <person name="Yadetie F."/>
            <person name="Muffato M."/>
            <person name="Louis A."/>
            <person name="Butcher S."/>
            <person name="Tsagkogeorga G."/>
            <person name="Konrad A."/>
            <person name="Singh S."/>
            <person name="Jensen M.F."/>
            <person name="Cong E.H."/>
            <person name="Eikeseth-Otteraa H."/>
            <person name="Noel B."/>
            <person name="Anthouard V."/>
            <person name="Porcel B.M."/>
            <person name="Kachouri-Lafond R."/>
            <person name="Nishino A."/>
            <person name="Ugolini M."/>
            <person name="Chourrout P."/>
            <person name="Nishida H."/>
            <person name="Aasland R."/>
            <person name="Huzurbazar S."/>
            <person name="Westhof E."/>
            <person name="Delsuc F."/>
            <person name="Lehrach H."/>
            <person name="Reinhardt R."/>
            <person name="Weissenbach J."/>
            <person name="Roy S.W."/>
            <person name="Artiguenave F."/>
            <person name="Postlethwait J.H."/>
            <person name="Manak J.R."/>
            <person name="Thompson E.M."/>
            <person name="Jaillon O."/>
            <person name="Du Pasquier L."/>
            <person name="Boudinot P."/>
            <person name="Liberles D.A."/>
            <person name="Volff J.N."/>
            <person name="Philippe H."/>
            <person name="Lenhard B."/>
            <person name="Roest Crollius H."/>
            <person name="Wincker P."/>
            <person name="Chourrout D."/>
        </authorList>
    </citation>
    <scope>NUCLEOTIDE SEQUENCE [LARGE SCALE GENOMIC DNA]</scope>
</reference>
<protein>
    <submittedName>
        <fullName evidence="2">Uncharacterized protein</fullName>
    </submittedName>
</protein>
<evidence type="ECO:0000313" key="3">
    <source>
        <dbReference type="Proteomes" id="UP000001307"/>
    </source>
</evidence>
<keyword evidence="3" id="KW-1185">Reference proteome</keyword>
<proteinExistence type="predicted"/>
<keyword evidence="1" id="KW-0812">Transmembrane</keyword>
<keyword evidence="1" id="KW-1133">Transmembrane helix</keyword>
<accession>E4XLH8</accession>
<evidence type="ECO:0000256" key="1">
    <source>
        <dbReference type="SAM" id="Phobius"/>
    </source>
</evidence>
<organism evidence="2">
    <name type="scientific">Oikopleura dioica</name>
    <name type="common">Tunicate</name>
    <dbReference type="NCBI Taxonomy" id="34765"/>
    <lineage>
        <taxon>Eukaryota</taxon>
        <taxon>Metazoa</taxon>
        <taxon>Chordata</taxon>
        <taxon>Tunicata</taxon>
        <taxon>Appendicularia</taxon>
        <taxon>Copelata</taxon>
        <taxon>Oikopleuridae</taxon>
        <taxon>Oikopleura</taxon>
    </lineage>
</organism>
<evidence type="ECO:0000313" key="2">
    <source>
        <dbReference type="EMBL" id="CBY19722.1"/>
    </source>
</evidence>
<name>E4XLH8_OIKDI</name>
<keyword evidence="1" id="KW-0472">Membrane</keyword>
<dbReference type="AlphaFoldDB" id="E4XLH8"/>
<dbReference type="EMBL" id="FN653070">
    <property type="protein sequence ID" value="CBY19722.1"/>
    <property type="molecule type" value="Genomic_DNA"/>
</dbReference>
<feature type="non-terminal residue" evidence="2">
    <location>
        <position position="1"/>
    </location>
</feature>